<evidence type="ECO:0000259" key="2">
    <source>
        <dbReference type="Pfam" id="PF13399"/>
    </source>
</evidence>
<protein>
    <recommendedName>
        <fullName evidence="2">LytR/CpsA/Psr regulator C-terminal domain-containing protein</fullName>
    </recommendedName>
</protein>
<dbReference type="Pfam" id="PF13399">
    <property type="entry name" value="LytR_C"/>
    <property type="match status" value="1"/>
</dbReference>
<gene>
    <name evidence="3" type="ORF">BSZ37_20090</name>
</gene>
<organism evidence="3 4">
    <name type="scientific">Rubrivirga marina</name>
    <dbReference type="NCBI Taxonomy" id="1196024"/>
    <lineage>
        <taxon>Bacteria</taxon>
        <taxon>Pseudomonadati</taxon>
        <taxon>Rhodothermota</taxon>
        <taxon>Rhodothermia</taxon>
        <taxon>Rhodothermales</taxon>
        <taxon>Rubricoccaceae</taxon>
        <taxon>Rubrivirga</taxon>
    </lineage>
</organism>
<dbReference type="AlphaFoldDB" id="A0A271J4V7"/>
<evidence type="ECO:0000313" key="3">
    <source>
        <dbReference type="EMBL" id="PAP78561.1"/>
    </source>
</evidence>
<feature type="domain" description="LytR/CpsA/Psr regulator C-terminal" evidence="2">
    <location>
        <begin position="49"/>
        <end position="137"/>
    </location>
</feature>
<sequence>MAESRLSDGLLNAALVVGAVVVLVLLYGFATRAFTPRTVPDREEADHSRIQVEVRNGAGVDGLAAQTTAFLRRRGFDVVELGNGAFQDTTTVLVRSGTALDARHVAQALGLGVERVVTGGPTTDYSLDVTVTVGADYRALASYESSD</sequence>
<keyword evidence="1" id="KW-1133">Transmembrane helix</keyword>
<evidence type="ECO:0000313" key="4">
    <source>
        <dbReference type="Proteomes" id="UP000216339"/>
    </source>
</evidence>
<dbReference type="OrthoDB" id="9810642at2"/>
<keyword evidence="1" id="KW-0812">Transmembrane</keyword>
<name>A0A271J4V7_9BACT</name>
<keyword evidence="4" id="KW-1185">Reference proteome</keyword>
<keyword evidence="1" id="KW-0472">Membrane</keyword>
<dbReference type="Gene3D" id="3.30.70.2390">
    <property type="match status" value="1"/>
</dbReference>
<dbReference type="RefSeq" id="WP_095512238.1">
    <property type="nucleotide sequence ID" value="NZ_MQWD01000001.1"/>
</dbReference>
<feature type="transmembrane region" description="Helical" evidence="1">
    <location>
        <begin position="9"/>
        <end position="30"/>
    </location>
</feature>
<evidence type="ECO:0000256" key="1">
    <source>
        <dbReference type="SAM" id="Phobius"/>
    </source>
</evidence>
<accession>A0A271J4V7</accession>
<reference evidence="3 4" key="1">
    <citation type="submission" date="2016-11" db="EMBL/GenBank/DDBJ databases">
        <title>Study of marine rhodopsin-containing bacteria.</title>
        <authorList>
            <person name="Yoshizawa S."/>
            <person name="Kumagai Y."/>
            <person name="Kogure K."/>
        </authorList>
    </citation>
    <scope>NUCLEOTIDE SEQUENCE [LARGE SCALE GENOMIC DNA]</scope>
    <source>
        <strain evidence="3 4">SAORIC-28</strain>
    </source>
</reference>
<comment type="caution">
    <text evidence="3">The sequence shown here is derived from an EMBL/GenBank/DDBJ whole genome shotgun (WGS) entry which is preliminary data.</text>
</comment>
<dbReference type="Proteomes" id="UP000216339">
    <property type="component" value="Unassembled WGS sequence"/>
</dbReference>
<dbReference type="EMBL" id="MQWD01000001">
    <property type="protein sequence ID" value="PAP78561.1"/>
    <property type="molecule type" value="Genomic_DNA"/>
</dbReference>
<dbReference type="InterPro" id="IPR027381">
    <property type="entry name" value="LytR/CpsA/Psr_C"/>
</dbReference>
<proteinExistence type="predicted"/>